<keyword evidence="2" id="KW-0238">DNA-binding</keyword>
<dbReference type="CDD" id="cd00067">
    <property type="entry name" value="GAL4"/>
    <property type="match status" value="1"/>
</dbReference>
<dbReference type="Proteomes" id="UP001610446">
    <property type="component" value="Unassembled WGS sequence"/>
</dbReference>
<name>A0ABR4KDH2_9EURO</name>
<keyword evidence="1" id="KW-0805">Transcription regulation</keyword>
<dbReference type="SMART" id="SM00066">
    <property type="entry name" value="GAL4"/>
    <property type="match status" value="1"/>
</dbReference>
<dbReference type="Pfam" id="PF00172">
    <property type="entry name" value="Zn_clus"/>
    <property type="match status" value="1"/>
</dbReference>
<feature type="domain" description="Zn(2)-C6 fungal-type" evidence="5">
    <location>
        <begin position="33"/>
        <end position="63"/>
    </location>
</feature>
<dbReference type="EMBL" id="JBFXLU010000037">
    <property type="protein sequence ID" value="KAL2850335.1"/>
    <property type="molecule type" value="Genomic_DNA"/>
</dbReference>
<evidence type="ECO:0000256" key="2">
    <source>
        <dbReference type="ARBA" id="ARBA00023125"/>
    </source>
</evidence>
<dbReference type="InterPro" id="IPR001138">
    <property type="entry name" value="Zn2Cys6_DnaBD"/>
</dbReference>
<evidence type="ECO:0000256" key="3">
    <source>
        <dbReference type="ARBA" id="ARBA00023163"/>
    </source>
</evidence>
<dbReference type="SUPFAM" id="SSF57701">
    <property type="entry name" value="Zn2/Cys6 DNA-binding domain"/>
    <property type="match status" value="1"/>
</dbReference>
<evidence type="ECO:0000313" key="6">
    <source>
        <dbReference type="EMBL" id="KAL2850335.1"/>
    </source>
</evidence>
<dbReference type="InterPro" id="IPR021858">
    <property type="entry name" value="Fun_TF"/>
</dbReference>
<comment type="caution">
    <text evidence="6">The sequence shown here is derived from an EMBL/GenBank/DDBJ whole genome shotgun (WGS) entry which is preliminary data.</text>
</comment>
<evidence type="ECO:0000259" key="5">
    <source>
        <dbReference type="PROSITE" id="PS50048"/>
    </source>
</evidence>
<dbReference type="PANTHER" id="PTHR47784">
    <property type="entry name" value="STEROL UPTAKE CONTROL PROTEIN 2"/>
    <property type="match status" value="1"/>
</dbReference>
<dbReference type="Pfam" id="PF11951">
    <property type="entry name" value="Fungal_trans_2"/>
    <property type="match status" value="1"/>
</dbReference>
<keyword evidence="3" id="KW-0804">Transcription</keyword>
<dbReference type="Gene3D" id="4.10.240.10">
    <property type="entry name" value="Zn(2)-C6 fungal-type DNA-binding domain"/>
    <property type="match status" value="1"/>
</dbReference>
<dbReference type="InterPro" id="IPR053157">
    <property type="entry name" value="Sterol_Uptake_Regulator"/>
</dbReference>
<dbReference type="InterPro" id="IPR036864">
    <property type="entry name" value="Zn2-C6_fun-type_DNA-bd_sf"/>
</dbReference>
<dbReference type="PROSITE" id="PS50048">
    <property type="entry name" value="ZN2_CY6_FUNGAL_2"/>
    <property type="match status" value="1"/>
</dbReference>
<reference evidence="6 7" key="1">
    <citation type="submission" date="2024-07" db="EMBL/GenBank/DDBJ databases">
        <title>Section-level genome sequencing and comparative genomics of Aspergillus sections Usti and Cavernicolus.</title>
        <authorList>
            <consortium name="Lawrence Berkeley National Laboratory"/>
            <person name="Nybo J.L."/>
            <person name="Vesth T.C."/>
            <person name="Theobald S."/>
            <person name="Frisvad J.C."/>
            <person name="Larsen T.O."/>
            <person name="Kjaerboelling I."/>
            <person name="Rothschild-Mancinelli K."/>
            <person name="Lyhne E.K."/>
            <person name="Kogle M.E."/>
            <person name="Barry K."/>
            <person name="Clum A."/>
            <person name="Na H."/>
            <person name="Ledsgaard L."/>
            <person name="Lin J."/>
            <person name="Lipzen A."/>
            <person name="Kuo A."/>
            <person name="Riley R."/>
            <person name="Mondo S."/>
            <person name="Labutti K."/>
            <person name="Haridas S."/>
            <person name="Pangalinan J."/>
            <person name="Salamov A.A."/>
            <person name="Simmons B.A."/>
            <person name="Magnuson J.K."/>
            <person name="Chen J."/>
            <person name="Drula E."/>
            <person name="Henrissat B."/>
            <person name="Wiebenga A."/>
            <person name="Lubbers R.J."/>
            <person name="Gomes A.C."/>
            <person name="Makela M.R."/>
            <person name="Stajich J."/>
            <person name="Grigoriev I.V."/>
            <person name="Mortensen U.H."/>
            <person name="De Vries R.P."/>
            <person name="Baker S.E."/>
            <person name="Andersen M.R."/>
        </authorList>
    </citation>
    <scope>NUCLEOTIDE SEQUENCE [LARGE SCALE GENOMIC DNA]</scope>
    <source>
        <strain evidence="6 7">CBS 123904</strain>
    </source>
</reference>
<organism evidence="6 7">
    <name type="scientific">Aspergillus pseudoustus</name>
    <dbReference type="NCBI Taxonomy" id="1810923"/>
    <lineage>
        <taxon>Eukaryota</taxon>
        <taxon>Fungi</taxon>
        <taxon>Dikarya</taxon>
        <taxon>Ascomycota</taxon>
        <taxon>Pezizomycotina</taxon>
        <taxon>Eurotiomycetes</taxon>
        <taxon>Eurotiomycetidae</taxon>
        <taxon>Eurotiales</taxon>
        <taxon>Aspergillaceae</taxon>
        <taxon>Aspergillus</taxon>
        <taxon>Aspergillus subgen. Nidulantes</taxon>
    </lineage>
</organism>
<gene>
    <name evidence="6" type="ORF">BJY01DRAFT_245507</name>
</gene>
<evidence type="ECO:0000313" key="7">
    <source>
        <dbReference type="Proteomes" id="UP001610446"/>
    </source>
</evidence>
<sequence length="483" mass="54843">MNGQNIAFRVKLPQNPSQRVYHPRRPHRKSREGCAKCKQRRVKCDETRPRCQKCEKLNLECTYEAILPPGCGQLATAAKKNQVPTQEKLVAQFLERIPDVAPDATAHTMAVRAIATQIDHLLQLKQGKLGECLSNIDTLRHFQDTITPTIISKTGRDVMRGKMIRLALQSRYLMHSIIAVSIAHLRQTLAATDPSSPKYALLETHHWQRAIHQYSTELQSPVTPENMDALFSACLLMTVNSFAVDTYNPRASFVFSADPATSLNWLFVQSGLRHLLGPARPWLRKSMWWELFMDSRSESFDDMRPGREGLHPHLADLCGISEFSTMENNPYLWPLRMLTPLLKLEPSVKTFPRITTYMGRLLPDYYETLIRREAPALVLLAWWLALMLGVDLWWVNARARSECAAICMFLEDSPDPHVLRLLEFPAQACGYLLQRSVQVDLDSGPVGWESSLSGFSPEFLALEEGCLDFEFNACLTSENFSVS</sequence>
<evidence type="ECO:0000256" key="4">
    <source>
        <dbReference type="ARBA" id="ARBA00023242"/>
    </source>
</evidence>
<keyword evidence="7" id="KW-1185">Reference proteome</keyword>
<accession>A0ABR4KDH2</accession>
<dbReference type="PROSITE" id="PS00463">
    <property type="entry name" value="ZN2_CY6_FUNGAL_1"/>
    <property type="match status" value="1"/>
</dbReference>
<protein>
    <recommendedName>
        <fullName evidence="5">Zn(2)-C6 fungal-type domain-containing protein</fullName>
    </recommendedName>
</protein>
<dbReference type="PANTHER" id="PTHR47784:SF9">
    <property type="entry name" value="ZN(II)2CYS6 TRANSCRIPTION FACTOR (EUROFUNG)"/>
    <property type="match status" value="1"/>
</dbReference>
<proteinExistence type="predicted"/>
<keyword evidence="4" id="KW-0539">Nucleus</keyword>
<evidence type="ECO:0000256" key="1">
    <source>
        <dbReference type="ARBA" id="ARBA00023015"/>
    </source>
</evidence>